<sequence length="451" mass="47148">MSRLDPIVDGVRERLTDDSRSDASIIVGTMLAVYALYLLFGLGMGFNFNGQINALQRITFLTAVFAMAGLALNLQWGYTGLFNVGIAGFMAIGVYAMGIATAPVDPESASAVPGLGLPVPIGIGLGILAAAVAGLLISLPALRLKADYLAIVTLGFSEIIRLSFSSSTLTEFTVGGATMGTGGNSGLNLAGDPSKLVRTFYETGFGVAALDGISDGIIAAFASVGIERPVAVNLTYTVLVVGLLILVYFLIQRLGNSPFGRTLRAIREDEETTRALGKNTQLMKAKSFVIGCGLLGLAAIFWQGSRGLTTPDTYLIELTVFVWIVVIIGGTGSNTGTVLGAALFVSLLQEGPRFLRSVIQNTVDVPRAPASIGEAVGALGGGDPFPLVSYVFDQLAALQFVVLGFVLIVIVQQRPKGLMGHRKEPASTLDLTKPRPTSDSEGPGSEVPSDD</sequence>
<accession>A0ABD5NPL8</accession>
<evidence type="ECO:0000256" key="7">
    <source>
        <dbReference type="SAM" id="Phobius"/>
    </source>
</evidence>
<dbReference type="Pfam" id="PF02653">
    <property type="entry name" value="BPD_transp_2"/>
    <property type="match status" value="1"/>
</dbReference>
<evidence type="ECO:0000256" key="1">
    <source>
        <dbReference type="ARBA" id="ARBA00004651"/>
    </source>
</evidence>
<keyword evidence="4 7" id="KW-1133">Transmembrane helix</keyword>
<feature type="transmembrane region" description="Helical" evidence="7">
    <location>
        <begin position="387"/>
        <end position="411"/>
    </location>
</feature>
<evidence type="ECO:0000256" key="5">
    <source>
        <dbReference type="ARBA" id="ARBA00023136"/>
    </source>
</evidence>
<protein>
    <submittedName>
        <fullName evidence="8">Branched-chain amino acid ABC transporter permease</fullName>
    </submittedName>
</protein>
<keyword evidence="9" id="KW-1185">Reference proteome</keyword>
<dbReference type="EMBL" id="JBHSAQ010000007">
    <property type="protein sequence ID" value="MFC3958791.1"/>
    <property type="molecule type" value="Genomic_DNA"/>
</dbReference>
<reference evidence="8 9" key="1">
    <citation type="journal article" date="2019" name="Int. J. Syst. Evol. Microbiol.">
        <title>The Global Catalogue of Microorganisms (GCM) 10K type strain sequencing project: providing services to taxonomists for standard genome sequencing and annotation.</title>
        <authorList>
            <consortium name="The Broad Institute Genomics Platform"/>
            <consortium name="The Broad Institute Genome Sequencing Center for Infectious Disease"/>
            <person name="Wu L."/>
            <person name="Ma J."/>
        </authorList>
    </citation>
    <scope>NUCLEOTIDE SEQUENCE [LARGE SCALE GENOMIC DNA]</scope>
    <source>
        <strain evidence="8 9">IBRC-M 10256</strain>
    </source>
</reference>
<dbReference type="InterPro" id="IPR001851">
    <property type="entry name" value="ABC_transp_permease"/>
</dbReference>
<feature type="transmembrane region" description="Helical" evidence="7">
    <location>
        <begin position="121"/>
        <end position="142"/>
    </location>
</feature>
<organism evidence="8 9">
    <name type="scientific">Halovivax cerinus</name>
    <dbReference type="NCBI Taxonomy" id="1487865"/>
    <lineage>
        <taxon>Archaea</taxon>
        <taxon>Methanobacteriati</taxon>
        <taxon>Methanobacteriota</taxon>
        <taxon>Stenosarchaea group</taxon>
        <taxon>Halobacteria</taxon>
        <taxon>Halobacteriales</taxon>
        <taxon>Natrialbaceae</taxon>
        <taxon>Halovivax</taxon>
    </lineage>
</organism>
<feature type="transmembrane region" description="Helical" evidence="7">
    <location>
        <begin position="314"/>
        <end position="347"/>
    </location>
</feature>
<comment type="caution">
    <text evidence="8">The sequence shown here is derived from an EMBL/GenBank/DDBJ whole genome shotgun (WGS) entry which is preliminary data.</text>
</comment>
<comment type="subcellular location">
    <subcellularLocation>
        <location evidence="1">Cell membrane</location>
        <topology evidence="1">Multi-pass membrane protein</topology>
    </subcellularLocation>
</comment>
<evidence type="ECO:0000256" key="4">
    <source>
        <dbReference type="ARBA" id="ARBA00022989"/>
    </source>
</evidence>
<feature type="region of interest" description="Disordered" evidence="6">
    <location>
        <begin position="420"/>
        <end position="451"/>
    </location>
</feature>
<keyword evidence="3 7" id="KW-0812">Transmembrane</keyword>
<dbReference type="GO" id="GO:0005886">
    <property type="term" value="C:plasma membrane"/>
    <property type="evidence" value="ECO:0007669"/>
    <property type="project" value="UniProtKB-SubCell"/>
</dbReference>
<dbReference type="PANTHER" id="PTHR30482">
    <property type="entry name" value="HIGH-AFFINITY BRANCHED-CHAIN AMINO ACID TRANSPORT SYSTEM PERMEASE"/>
    <property type="match status" value="1"/>
</dbReference>
<feature type="transmembrane region" description="Helical" evidence="7">
    <location>
        <begin position="230"/>
        <end position="251"/>
    </location>
</feature>
<evidence type="ECO:0000256" key="6">
    <source>
        <dbReference type="SAM" id="MobiDB-lite"/>
    </source>
</evidence>
<dbReference type="PANTHER" id="PTHR30482:SF10">
    <property type="entry name" value="HIGH-AFFINITY BRANCHED-CHAIN AMINO ACID TRANSPORT PROTEIN BRAE"/>
    <property type="match status" value="1"/>
</dbReference>
<dbReference type="AlphaFoldDB" id="A0ABD5NPL8"/>
<dbReference type="InterPro" id="IPR043428">
    <property type="entry name" value="LivM-like"/>
</dbReference>
<proteinExistence type="predicted"/>
<dbReference type="CDD" id="cd06581">
    <property type="entry name" value="TM_PBP1_LivM_like"/>
    <property type="match status" value="1"/>
</dbReference>
<feature type="transmembrane region" description="Helical" evidence="7">
    <location>
        <begin position="81"/>
        <end position="101"/>
    </location>
</feature>
<evidence type="ECO:0000313" key="8">
    <source>
        <dbReference type="EMBL" id="MFC3958791.1"/>
    </source>
</evidence>
<feature type="transmembrane region" description="Helical" evidence="7">
    <location>
        <begin position="21"/>
        <end position="42"/>
    </location>
</feature>
<feature type="transmembrane region" description="Helical" evidence="7">
    <location>
        <begin position="285"/>
        <end position="302"/>
    </location>
</feature>
<dbReference type="Proteomes" id="UP001595846">
    <property type="component" value="Unassembled WGS sequence"/>
</dbReference>
<gene>
    <name evidence="8" type="ORF">ACFOUR_10480</name>
</gene>
<keyword evidence="2" id="KW-1003">Cell membrane</keyword>
<evidence type="ECO:0000256" key="2">
    <source>
        <dbReference type="ARBA" id="ARBA00022475"/>
    </source>
</evidence>
<feature type="transmembrane region" description="Helical" evidence="7">
    <location>
        <begin position="54"/>
        <end position="74"/>
    </location>
</feature>
<name>A0ABD5NPL8_9EURY</name>
<dbReference type="RefSeq" id="WP_256532628.1">
    <property type="nucleotide sequence ID" value="NZ_CP101824.1"/>
</dbReference>
<evidence type="ECO:0000313" key="9">
    <source>
        <dbReference type="Proteomes" id="UP001595846"/>
    </source>
</evidence>
<dbReference type="GeneID" id="73901726"/>
<keyword evidence="5 7" id="KW-0472">Membrane</keyword>
<evidence type="ECO:0000256" key="3">
    <source>
        <dbReference type="ARBA" id="ARBA00022692"/>
    </source>
</evidence>